<reference evidence="1" key="1">
    <citation type="journal article" date="2020" name="Stud. Mycol.">
        <title>101 Dothideomycetes genomes: a test case for predicting lifestyles and emergence of pathogens.</title>
        <authorList>
            <person name="Haridas S."/>
            <person name="Albert R."/>
            <person name="Binder M."/>
            <person name="Bloem J."/>
            <person name="Labutti K."/>
            <person name="Salamov A."/>
            <person name="Andreopoulos B."/>
            <person name="Baker S."/>
            <person name="Barry K."/>
            <person name="Bills G."/>
            <person name="Bluhm B."/>
            <person name="Cannon C."/>
            <person name="Castanera R."/>
            <person name="Culley D."/>
            <person name="Daum C."/>
            <person name="Ezra D."/>
            <person name="Gonzalez J."/>
            <person name="Henrissat B."/>
            <person name="Kuo A."/>
            <person name="Liang C."/>
            <person name="Lipzen A."/>
            <person name="Lutzoni F."/>
            <person name="Magnuson J."/>
            <person name="Mondo S."/>
            <person name="Nolan M."/>
            <person name="Ohm R."/>
            <person name="Pangilinan J."/>
            <person name="Park H.-J."/>
            <person name="Ramirez L."/>
            <person name="Alfaro M."/>
            <person name="Sun H."/>
            <person name="Tritt A."/>
            <person name="Yoshinaga Y."/>
            <person name="Zwiers L.-H."/>
            <person name="Turgeon B."/>
            <person name="Goodwin S."/>
            <person name="Spatafora J."/>
            <person name="Crous P."/>
            <person name="Grigoriev I."/>
        </authorList>
    </citation>
    <scope>NUCLEOTIDE SEQUENCE</scope>
    <source>
        <strain evidence="1">CBS 161.51</strain>
    </source>
</reference>
<feature type="non-terminal residue" evidence="1">
    <location>
        <position position="66"/>
    </location>
</feature>
<organism evidence="1 2">
    <name type="scientific">Clathrospora elynae</name>
    <dbReference type="NCBI Taxonomy" id="706981"/>
    <lineage>
        <taxon>Eukaryota</taxon>
        <taxon>Fungi</taxon>
        <taxon>Dikarya</taxon>
        <taxon>Ascomycota</taxon>
        <taxon>Pezizomycotina</taxon>
        <taxon>Dothideomycetes</taxon>
        <taxon>Pleosporomycetidae</taxon>
        <taxon>Pleosporales</taxon>
        <taxon>Diademaceae</taxon>
        <taxon>Clathrospora</taxon>
    </lineage>
</organism>
<proteinExistence type="predicted"/>
<evidence type="ECO:0008006" key="3">
    <source>
        <dbReference type="Google" id="ProtNLM"/>
    </source>
</evidence>
<keyword evidence="2" id="KW-1185">Reference proteome</keyword>
<sequence>MNTKTYINDCDSAHIPKETLEWMDINGMPYINSSPKSPDMSIMETWVSPLRCKFFECWVASLQAGI</sequence>
<accession>A0A6A5S8W3</accession>
<dbReference type="OrthoDB" id="3562630at2759"/>
<gene>
    <name evidence="1" type="ORF">EJ02DRAFT_459832</name>
</gene>
<protein>
    <recommendedName>
        <fullName evidence="3">DDE-1 domain-containing protein</fullName>
    </recommendedName>
</protein>
<name>A0A6A5S8W3_9PLEO</name>
<evidence type="ECO:0000313" key="2">
    <source>
        <dbReference type="Proteomes" id="UP000800038"/>
    </source>
</evidence>
<dbReference type="AlphaFoldDB" id="A0A6A5S8W3"/>
<dbReference type="EMBL" id="ML976213">
    <property type="protein sequence ID" value="KAF1936060.1"/>
    <property type="molecule type" value="Genomic_DNA"/>
</dbReference>
<evidence type="ECO:0000313" key="1">
    <source>
        <dbReference type="EMBL" id="KAF1936060.1"/>
    </source>
</evidence>
<dbReference type="Proteomes" id="UP000800038">
    <property type="component" value="Unassembled WGS sequence"/>
</dbReference>